<gene>
    <name evidence="1" type="primary">ORF178537</name>
</gene>
<feature type="non-terminal residue" evidence="1">
    <location>
        <position position="72"/>
    </location>
</feature>
<evidence type="ECO:0000313" key="1">
    <source>
        <dbReference type="EMBL" id="CEK90741.1"/>
    </source>
</evidence>
<proteinExistence type="predicted"/>
<dbReference type="EMBL" id="HACG01043876">
    <property type="protein sequence ID" value="CEK90741.1"/>
    <property type="molecule type" value="Transcribed_RNA"/>
</dbReference>
<dbReference type="AlphaFoldDB" id="A0A0B7BEJ9"/>
<reference evidence="1" key="1">
    <citation type="submission" date="2014-12" db="EMBL/GenBank/DDBJ databases">
        <title>Insight into the proteome of Arion vulgaris.</title>
        <authorList>
            <person name="Aradska J."/>
            <person name="Bulat T."/>
            <person name="Smidak R."/>
            <person name="Sarate P."/>
            <person name="Gangsoo J."/>
            <person name="Sialana F."/>
            <person name="Bilban M."/>
            <person name="Lubec G."/>
        </authorList>
    </citation>
    <scope>NUCLEOTIDE SEQUENCE</scope>
    <source>
        <tissue evidence="1">Skin</tissue>
    </source>
</reference>
<sequence>MITTIILQPYKFCYSTTYNNKQQSLQLYMSIEQTTCTYLTLIMYAPAVVGDCALGLDSTVISVHSREVQQHT</sequence>
<name>A0A0B7BEJ9_9EUPU</name>
<accession>A0A0B7BEJ9</accession>
<protein>
    <submittedName>
        <fullName evidence="1">Uncharacterized protein</fullName>
    </submittedName>
</protein>
<organism evidence="1">
    <name type="scientific">Arion vulgaris</name>
    <dbReference type="NCBI Taxonomy" id="1028688"/>
    <lineage>
        <taxon>Eukaryota</taxon>
        <taxon>Metazoa</taxon>
        <taxon>Spiralia</taxon>
        <taxon>Lophotrochozoa</taxon>
        <taxon>Mollusca</taxon>
        <taxon>Gastropoda</taxon>
        <taxon>Heterobranchia</taxon>
        <taxon>Euthyneura</taxon>
        <taxon>Panpulmonata</taxon>
        <taxon>Eupulmonata</taxon>
        <taxon>Stylommatophora</taxon>
        <taxon>Helicina</taxon>
        <taxon>Arionoidea</taxon>
        <taxon>Arionidae</taxon>
        <taxon>Arion</taxon>
    </lineage>
</organism>